<evidence type="ECO:0000256" key="1">
    <source>
        <dbReference type="SAM" id="MobiDB-lite"/>
    </source>
</evidence>
<sequence length="205" mass="22009">MQGHQQSPTGLVDVPNYQVGSPQHHQEPAALGLEQPNGHKHPTRPSNRLGPGDFDQQLCLDCGFGADMKPDDANPLAYPGSSAILFDNAGRLVHTAVAPKLLLWLGSCAVWQCQPNLVEKSLLCWCFVRNVCLGVDDFGICVFWRLAVTGLDIEDGAAAPMLAHAVAASDAALGDFLTGVMDGSVACWSSWREVPVNVQGSMLWF</sequence>
<dbReference type="Proteomes" id="UP001279734">
    <property type="component" value="Unassembled WGS sequence"/>
</dbReference>
<accession>A0AAD3S894</accession>
<organism evidence="2 3">
    <name type="scientific">Nepenthes gracilis</name>
    <name type="common">Slender pitcher plant</name>
    <dbReference type="NCBI Taxonomy" id="150966"/>
    <lineage>
        <taxon>Eukaryota</taxon>
        <taxon>Viridiplantae</taxon>
        <taxon>Streptophyta</taxon>
        <taxon>Embryophyta</taxon>
        <taxon>Tracheophyta</taxon>
        <taxon>Spermatophyta</taxon>
        <taxon>Magnoliopsida</taxon>
        <taxon>eudicotyledons</taxon>
        <taxon>Gunneridae</taxon>
        <taxon>Pentapetalae</taxon>
        <taxon>Caryophyllales</taxon>
        <taxon>Nepenthaceae</taxon>
        <taxon>Nepenthes</taxon>
    </lineage>
</organism>
<evidence type="ECO:0000313" key="2">
    <source>
        <dbReference type="EMBL" id="GMH06244.1"/>
    </source>
</evidence>
<comment type="caution">
    <text evidence="2">The sequence shown here is derived from an EMBL/GenBank/DDBJ whole genome shotgun (WGS) entry which is preliminary data.</text>
</comment>
<evidence type="ECO:0000313" key="3">
    <source>
        <dbReference type="Proteomes" id="UP001279734"/>
    </source>
</evidence>
<dbReference type="EMBL" id="BSYO01000006">
    <property type="protein sequence ID" value="GMH06244.1"/>
    <property type="molecule type" value="Genomic_DNA"/>
</dbReference>
<proteinExistence type="predicted"/>
<keyword evidence="3" id="KW-1185">Reference proteome</keyword>
<dbReference type="AlphaFoldDB" id="A0AAD3S894"/>
<name>A0AAD3S894_NEPGR</name>
<protein>
    <submittedName>
        <fullName evidence="2">Uncharacterized protein</fullName>
    </submittedName>
</protein>
<reference evidence="2" key="1">
    <citation type="submission" date="2023-05" db="EMBL/GenBank/DDBJ databases">
        <title>Nepenthes gracilis genome sequencing.</title>
        <authorList>
            <person name="Fukushima K."/>
        </authorList>
    </citation>
    <scope>NUCLEOTIDE SEQUENCE</scope>
    <source>
        <strain evidence="2">SING2019-196</strain>
    </source>
</reference>
<feature type="region of interest" description="Disordered" evidence="1">
    <location>
        <begin position="1"/>
        <end position="26"/>
    </location>
</feature>
<gene>
    <name evidence="2" type="ORF">Nepgr_008084</name>
</gene>